<dbReference type="InterPro" id="IPR036291">
    <property type="entry name" value="NAD(P)-bd_dom_sf"/>
</dbReference>
<name>A0A545U363_9PROT</name>
<reference evidence="1 2" key="1">
    <citation type="submission" date="2019-06" db="EMBL/GenBank/DDBJ databases">
        <title>Whole genome sequence for Rhodospirillaceae sp. R148.</title>
        <authorList>
            <person name="Wang G."/>
        </authorList>
    </citation>
    <scope>NUCLEOTIDE SEQUENCE [LARGE SCALE GENOMIC DNA]</scope>
    <source>
        <strain evidence="1 2">R148</strain>
    </source>
</reference>
<dbReference type="Proteomes" id="UP000315252">
    <property type="component" value="Unassembled WGS sequence"/>
</dbReference>
<protein>
    <submittedName>
        <fullName evidence="1">Ornithine cyclodeaminase family protein</fullName>
    </submittedName>
</protein>
<sequence>MSHLRSAAEIVKGDIKVMTLSETDVMQRLDHEALLDGLADGFRAVARGEIQAPGRPEIRVPGKGFLLAMSAWREGSSMMVKTVCVFEENLQRNLPNHLAMINLFDPITGQPLCVMDGTYITGIRTAAAAALSVRELSRRDSKVVTVVGAGVQGREHLSLLPLVRDFDEIMISSLRFGDAQVLARLIPGVKAVEDLEAAVRRSDVVCLASHAYQPIIEPEWVQPGTHVTSVGYAPPLGELPVALARDHTLYVEDDASFEPPPVGCGELQDIDRGSAIRLGDALIGRASLRTAEDEITVYKAMGIAMEDLVAAELVYRSALSDGVSTAAIL</sequence>
<dbReference type="GO" id="GO:0005737">
    <property type="term" value="C:cytoplasm"/>
    <property type="evidence" value="ECO:0007669"/>
    <property type="project" value="TreeGrafter"/>
</dbReference>
<dbReference type="PIRSF" id="PIRSF001439">
    <property type="entry name" value="CryM"/>
    <property type="match status" value="1"/>
</dbReference>
<evidence type="ECO:0000313" key="1">
    <source>
        <dbReference type="EMBL" id="TQV83922.1"/>
    </source>
</evidence>
<keyword evidence="2" id="KW-1185">Reference proteome</keyword>
<dbReference type="SUPFAM" id="SSF51735">
    <property type="entry name" value="NAD(P)-binding Rossmann-fold domains"/>
    <property type="match status" value="1"/>
</dbReference>
<dbReference type="PANTHER" id="PTHR13812">
    <property type="entry name" value="KETIMINE REDUCTASE MU-CRYSTALLIN"/>
    <property type="match status" value="1"/>
</dbReference>
<evidence type="ECO:0000313" key="2">
    <source>
        <dbReference type="Proteomes" id="UP000315252"/>
    </source>
</evidence>
<dbReference type="InterPro" id="IPR003462">
    <property type="entry name" value="ODC_Mu_crystall"/>
</dbReference>
<dbReference type="AlphaFoldDB" id="A0A545U363"/>
<comment type="caution">
    <text evidence="1">The sequence shown here is derived from an EMBL/GenBank/DDBJ whole genome shotgun (WGS) entry which is preliminary data.</text>
</comment>
<dbReference type="EMBL" id="VHSH01000001">
    <property type="protein sequence ID" value="TQV83922.1"/>
    <property type="molecule type" value="Genomic_DNA"/>
</dbReference>
<accession>A0A545U363</accession>
<proteinExistence type="predicted"/>
<dbReference type="Gene3D" id="3.40.50.720">
    <property type="entry name" value="NAD(P)-binding Rossmann-like Domain"/>
    <property type="match status" value="1"/>
</dbReference>
<dbReference type="PANTHER" id="PTHR13812:SF19">
    <property type="entry name" value="KETIMINE REDUCTASE MU-CRYSTALLIN"/>
    <property type="match status" value="1"/>
</dbReference>
<dbReference type="Pfam" id="PF02423">
    <property type="entry name" value="OCD_Mu_crystall"/>
    <property type="match status" value="1"/>
</dbReference>
<organism evidence="1 2">
    <name type="scientific">Denitrobaculum tricleocarpae</name>
    <dbReference type="NCBI Taxonomy" id="2591009"/>
    <lineage>
        <taxon>Bacteria</taxon>
        <taxon>Pseudomonadati</taxon>
        <taxon>Pseudomonadota</taxon>
        <taxon>Alphaproteobacteria</taxon>
        <taxon>Rhodospirillales</taxon>
        <taxon>Rhodospirillaceae</taxon>
        <taxon>Denitrobaculum</taxon>
    </lineage>
</organism>
<dbReference type="InterPro" id="IPR023401">
    <property type="entry name" value="ODC_N"/>
</dbReference>
<dbReference type="OrthoDB" id="9785971at2"/>
<gene>
    <name evidence="1" type="ORF">FKG95_00845</name>
</gene>
<dbReference type="GO" id="GO:0042562">
    <property type="term" value="F:hormone binding"/>
    <property type="evidence" value="ECO:0007669"/>
    <property type="project" value="TreeGrafter"/>
</dbReference>
<dbReference type="Gene3D" id="3.30.1780.10">
    <property type="entry name" value="ornithine cyclodeaminase, domain 1"/>
    <property type="match status" value="1"/>
</dbReference>